<dbReference type="Pfam" id="PF13740">
    <property type="entry name" value="ACT_6"/>
    <property type="match status" value="1"/>
</dbReference>
<comment type="caution">
    <text evidence="2">The sequence shown here is derived from an EMBL/GenBank/DDBJ whole genome shotgun (WGS) entry which is preliminary data.</text>
</comment>
<evidence type="ECO:0000259" key="1">
    <source>
        <dbReference type="PROSITE" id="PS51671"/>
    </source>
</evidence>
<evidence type="ECO:0000313" key="2">
    <source>
        <dbReference type="EMBL" id="KKM89822.1"/>
    </source>
</evidence>
<reference evidence="2" key="1">
    <citation type="journal article" date="2015" name="Nature">
        <title>Complex archaea that bridge the gap between prokaryotes and eukaryotes.</title>
        <authorList>
            <person name="Spang A."/>
            <person name="Saw J.H."/>
            <person name="Jorgensen S.L."/>
            <person name="Zaremba-Niedzwiedzka K."/>
            <person name="Martijn J."/>
            <person name="Lind A.E."/>
            <person name="van Eijk R."/>
            <person name="Schleper C."/>
            <person name="Guy L."/>
            <person name="Ettema T.J."/>
        </authorList>
    </citation>
    <scope>NUCLEOTIDE SEQUENCE</scope>
</reference>
<dbReference type="EMBL" id="LAZR01006761">
    <property type="protein sequence ID" value="KKM89822.1"/>
    <property type="molecule type" value="Genomic_DNA"/>
</dbReference>
<dbReference type="PANTHER" id="PTHR34875:SF6">
    <property type="entry name" value="UPF0237 PROTEIN MJ1558"/>
    <property type="match status" value="1"/>
</dbReference>
<feature type="non-terminal residue" evidence="2">
    <location>
        <position position="1"/>
    </location>
</feature>
<dbReference type="InterPro" id="IPR002912">
    <property type="entry name" value="ACT_dom"/>
</dbReference>
<dbReference type="SUPFAM" id="SSF55021">
    <property type="entry name" value="ACT-like"/>
    <property type="match status" value="1"/>
</dbReference>
<accession>A0A0F9P8V4</accession>
<dbReference type="InterPro" id="IPR050990">
    <property type="entry name" value="UPF0237/GcvR_regulator"/>
</dbReference>
<organism evidence="2">
    <name type="scientific">marine sediment metagenome</name>
    <dbReference type="NCBI Taxonomy" id="412755"/>
    <lineage>
        <taxon>unclassified sequences</taxon>
        <taxon>metagenomes</taxon>
        <taxon>ecological metagenomes</taxon>
    </lineage>
</organism>
<protein>
    <recommendedName>
        <fullName evidence="1">ACT domain-containing protein</fullName>
    </recommendedName>
</protein>
<sequence length="158" mass="17531">IENLSQTLLNSVFGALLLVDVPATENISELQQALMQATDSMALFISVHQSNDKPSDWYQAKTETQPYIVTVVGPDRHGIVAEVTSQLFKHGVNITNMQAIFKGGKNPLDNLMVFEIDVPKSTVMNDLRDGFSEISSRLDLEVSVQHRKIFDSVSNILN</sequence>
<feature type="domain" description="ACT" evidence="1">
    <location>
        <begin position="68"/>
        <end position="145"/>
    </location>
</feature>
<dbReference type="Gene3D" id="3.30.70.260">
    <property type="match status" value="1"/>
</dbReference>
<proteinExistence type="predicted"/>
<name>A0A0F9P8V4_9ZZZZ</name>
<dbReference type="AlphaFoldDB" id="A0A0F9P8V4"/>
<dbReference type="PROSITE" id="PS51671">
    <property type="entry name" value="ACT"/>
    <property type="match status" value="1"/>
</dbReference>
<gene>
    <name evidence="2" type="ORF">LCGC14_1244850</name>
</gene>
<dbReference type="InterPro" id="IPR045865">
    <property type="entry name" value="ACT-like_dom_sf"/>
</dbReference>
<dbReference type="PANTHER" id="PTHR34875">
    <property type="entry name" value="UPF0237 PROTEIN MJ1558"/>
    <property type="match status" value="1"/>
</dbReference>